<protein>
    <submittedName>
        <fullName evidence="1">L-2-amino-thiazoline-4-carboxylic acid hydrolase</fullName>
    </submittedName>
</protein>
<reference evidence="1 2" key="1">
    <citation type="submission" date="2020-08" db="EMBL/GenBank/DDBJ databases">
        <title>Genome public.</title>
        <authorList>
            <person name="Liu C."/>
            <person name="Sun Q."/>
        </authorList>
    </citation>
    <scope>NUCLEOTIDE SEQUENCE [LARGE SCALE GENOMIC DNA]</scope>
    <source>
        <strain evidence="1 2">BX10</strain>
    </source>
</reference>
<dbReference type="Pfam" id="PF14196">
    <property type="entry name" value="ATC_hydrolase"/>
    <property type="match status" value="1"/>
</dbReference>
<dbReference type="EMBL" id="JACRTJ010000001">
    <property type="protein sequence ID" value="MBC8597655.1"/>
    <property type="molecule type" value="Genomic_DNA"/>
</dbReference>
<dbReference type="RefSeq" id="WP_262426586.1">
    <property type="nucleotide sequence ID" value="NZ_JACRTJ010000001.1"/>
</dbReference>
<evidence type="ECO:0000313" key="2">
    <source>
        <dbReference type="Proteomes" id="UP000647491"/>
    </source>
</evidence>
<dbReference type="GO" id="GO:0016787">
    <property type="term" value="F:hydrolase activity"/>
    <property type="evidence" value="ECO:0007669"/>
    <property type="project" value="UniProtKB-KW"/>
</dbReference>
<keyword evidence="2" id="KW-1185">Reference proteome</keyword>
<sequence length="303" mass="34805">MKYTLNEMQIMNLADHYTLLYAFLGKSLLEQCGEKGERALREGTRRFGRDRAEALRARHLDANVKINMHSLFAVGADLPPDPRFKRELQELNPQERVSHTLYCPMAALWKEYGVMEIGRIYCEEFHRACYGHYAFGYTKVNLAKTQTQPEDEYCAFNVVLRPETLPEELRAVCFEEYDPEYSGPVKQLAQAQGKSGFGTLFIKLYFHIAQAAEDILGDMGRSAVCKGLEDMAEECADRLLCAAREQGKEMSLDFIEANYPLRMDMDGEPLWSIYGSGGWKEEMKNHFCNKVQRICLDNGQRLF</sequence>
<dbReference type="InterPro" id="IPR026002">
    <property type="entry name" value="ATC_hydrolase-like"/>
</dbReference>
<organism evidence="1 2">
    <name type="scientific">Enterocloster hominis</name>
    <name type="common">ex Liu et al. 2021</name>
    <dbReference type="NCBI Taxonomy" id="2763663"/>
    <lineage>
        <taxon>Bacteria</taxon>
        <taxon>Bacillati</taxon>
        <taxon>Bacillota</taxon>
        <taxon>Clostridia</taxon>
        <taxon>Lachnospirales</taxon>
        <taxon>Lachnospiraceae</taxon>
        <taxon>Enterocloster</taxon>
    </lineage>
</organism>
<dbReference type="Proteomes" id="UP000647491">
    <property type="component" value="Unassembled WGS sequence"/>
</dbReference>
<comment type="caution">
    <text evidence="1">The sequence shown here is derived from an EMBL/GenBank/DDBJ whole genome shotgun (WGS) entry which is preliminary data.</text>
</comment>
<name>A0ABR7NNG8_9FIRM</name>
<keyword evidence="1" id="KW-0378">Hydrolase</keyword>
<gene>
    <name evidence="1" type="ORF">H8708_00130</name>
</gene>
<proteinExistence type="predicted"/>
<evidence type="ECO:0000313" key="1">
    <source>
        <dbReference type="EMBL" id="MBC8597655.1"/>
    </source>
</evidence>
<accession>A0ABR7NNG8</accession>